<comment type="caution">
    <text evidence="9">The sequence shown here is derived from an EMBL/GenBank/DDBJ whole genome shotgun (WGS) entry which is preliminary data.</text>
</comment>
<keyword evidence="5 7" id="KW-0408">Iron</keyword>
<gene>
    <name evidence="9" type="ORF">ACN38_g11033</name>
</gene>
<dbReference type="Gene3D" id="1.10.630.10">
    <property type="entry name" value="Cytochrome P450"/>
    <property type="match status" value="1"/>
</dbReference>
<evidence type="ECO:0000313" key="9">
    <source>
        <dbReference type="EMBL" id="KOS38156.1"/>
    </source>
</evidence>
<evidence type="ECO:0000256" key="8">
    <source>
        <dbReference type="SAM" id="Phobius"/>
    </source>
</evidence>
<keyword evidence="8" id="KW-0812">Transmembrane</keyword>
<comment type="similarity">
    <text evidence="2">Belongs to the cytochrome P450 family.</text>
</comment>
<evidence type="ECO:0000256" key="2">
    <source>
        <dbReference type="ARBA" id="ARBA00010617"/>
    </source>
</evidence>
<evidence type="ECO:0000313" key="10">
    <source>
        <dbReference type="Proteomes" id="UP000037696"/>
    </source>
</evidence>
<dbReference type="GO" id="GO:0004497">
    <property type="term" value="F:monooxygenase activity"/>
    <property type="evidence" value="ECO:0007669"/>
    <property type="project" value="UniProtKB-KW"/>
</dbReference>
<keyword evidence="7" id="KW-0349">Heme</keyword>
<dbReference type="GO" id="GO:0005506">
    <property type="term" value="F:iron ion binding"/>
    <property type="evidence" value="ECO:0007669"/>
    <property type="project" value="InterPro"/>
</dbReference>
<dbReference type="InterPro" id="IPR036396">
    <property type="entry name" value="Cyt_P450_sf"/>
</dbReference>
<evidence type="ECO:0000256" key="1">
    <source>
        <dbReference type="ARBA" id="ARBA00001971"/>
    </source>
</evidence>
<keyword evidence="3 7" id="KW-0479">Metal-binding</keyword>
<feature type="binding site" description="axial binding residue" evidence="7">
    <location>
        <position position="444"/>
    </location>
    <ligand>
        <name>heme</name>
        <dbReference type="ChEBI" id="CHEBI:30413"/>
    </ligand>
    <ligandPart>
        <name>Fe</name>
        <dbReference type="ChEBI" id="CHEBI:18248"/>
    </ligandPart>
</feature>
<keyword evidence="4" id="KW-0560">Oxidoreductase</keyword>
<dbReference type="GO" id="GO:0020037">
    <property type="term" value="F:heme binding"/>
    <property type="evidence" value="ECO:0007669"/>
    <property type="project" value="InterPro"/>
</dbReference>
<dbReference type="InterPro" id="IPR001128">
    <property type="entry name" value="Cyt_P450"/>
</dbReference>
<dbReference type="STRING" id="229535.A0A0M8NRW2"/>
<evidence type="ECO:0000256" key="3">
    <source>
        <dbReference type="ARBA" id="ARBA00022723"/>
    </source>
</evidence>
<dbReference type="Pfam" id="PF00067">
    <property type="entry name" value="p450"/>
    <property type="match status" value="1"/>
</dbReference>
<reference evidence="9 10" key="1">
    <citation type="submission" date="2015-08" db="EMBL/GenBank/DDBJ databases">
        <title>Genome sequencing of Penicillium nordicum.</title>
        <authorList>
            <person name="Nguyen H.D."/>
            <person name="Seifert K.A."/>
        </authorList>
    </citation>
    <scope>NUCLEOTIDE SEQUENCE [LARGE SCALE GENOMIC DNA]</scope>
    <source>
        <strain evidence="9 10">DAOMC 185683</strain>
    </source>
</reference>
<dbReference type="SUPFAM" id="SSF48264">
    <property type="entry name" value="Cytochrome P450"/>
    <property type="match status" value="1"/>
</dbReference>
<dbReference type="PANTHER" id="PTHR46206:SF6">
    <property type="entry name" value="CYTOCHROME P450 MONOOXYGENASE AN1598-RELATED"/>
    <property type="match status" value="1"/>
</dbReference>
<name>A0A0M8NRW2_9EURO</name>
<comment type="cofactor">
    <cofactor evidence="1 7">
        <name>heme</name>
        <dbReference type="ChEBI" id="CHEBI:30413"/>
    </cofactor>
</comment>
<dbReference type="EMBL" id="LHQQ01000268">
    <property type="protein sequence ID" value="KOS38156.1"/>
    <property type="molecule type" value="Genomic_DNA"/>
</dbReference>
<accession>A0A0M8NRW2</accession>
<dbReference type="PANTHER" id="PTHR46206">
    <property type="entry name" value="CYTOCHROME P450"/>
    <property type="match status" value="1"/>
</dbReference>
<keyword evidence="10" id="KW-1185">Reference proteome</keyword>
<organism evidence="9 10">
    <name type="scientific">Penicillium nordicum</name>
    <dbReference type="NCBI Taxonomy" id="229535"/>
    <lineage>
        <taxon>Eukaryota</taxon>
        <taxon>Fungi</taxon>
        <taxon>Dikarya</taxon>
        <taxon>Ascomycota</taxon>
        <taxon>Pezizomycotina</taxon>
        <taxon>Eurotiomycetes</taxon>
        <taxon>Eurotiomycetidae</taxon>
        <taxon>Eurotiales</taxon>
        <taxon>Aspergillaceae</taxon>
        <taxon>Penicillium</taxon>
    </lineage>
</organism>
<keyword evidence="8" id="KW-0472">Membrane</keyword>
<dbReference type="PRINTS" id="PR00465">
    <property type="entry name" value="EP450IV"/>
</dbReference>
<evidence type="ECO:0000256" key="4">
    <source>
        <dbReference type="ARBA" id="ARBA00023002"/>
    </source>
</evidence>
<dbReference type="CDD" id="cd11041">
    <property type="entry name" value="CYP503A1-like"/>
    <property type="match status" value="1"/>
</dbReference>
<protein>
    <submittedName>
        <fullName evidence="9">Uncharacterized protein</fullName>
    </submittedName>
</protein>
<dbReference type="GO" id="GO:0016705">
    <property type="term" value="F:oxidoreductase activity, acting on paired donors, with incorporation or reduction of molecular oxygen"/>
    <property type="evidence" value="ECO:0007669"/>
    <property type="project" value="InterPro"/>
</dbReference>
<dbReference type="GO" id="GO:0043386">
    <property type="term" value="P:mycotoxin biosynthetic process"/>
    <property type="evidence" value="ECO:0007669"/>
    <property type="project" value="UniProtKB-ARBA"/>
</dbReference>
<dbReference type="Proteomes" id="UP000037696">
    <property type="component" value="Unassembled WGS sequence"/>
</dbReference>
<proteinExistence type="inferred from homology"/>
<keyword evidence="8" id="KW-1133">Transmembrane helix</keyword>
<dbReference type="InterPro" id="IPR002403">
    <property type="entry name" value="Cyt_P450_E_grp-IV"/>
</dbReference>
<dbReference type="OrthoDB" id="1844152at2759"/>
<evidence type="ECO:0000256" key="6">
    <source>
        <dbReference type="ARBA" id="ARBA00023033"/>
    </source>
</evidence>
<keyword evidence="6" id="KW-0503">Monooxygenase</keyword>
<evidence type="ECO:0000256" key="7">
    <source>
        <dbReference type="PIRSR" id="PIRSR602403-1"/>
    </source>
</evidence>
<feature type="transmembrane region" description="Helical" evidence="8">
    <location>
        <begin position="20"/>
        <end position="37"/>
    </location>
</feature>
<dbReference type="AlphaFoldDB" id="A0A0M8NRW2"/>
<sequence>MTMSELLFESELSWVRPAHVGLFLVFSVSIYLAVSLVQRSHPAKLDLPIFEVQNEVVKTIEEAHKKYPDSPFVLSLVGMEMVILPRSSIDLIKSLPETHVSIKKHHHDVFLGEYTYMGTKTEEFDAAMRHDLTRNTPTVLASFNAEVQHAIDENVGSCRNWTPLKPRAAMCRVASLMSGRAFVGVPLSHDEEWVEATVNYTGNVTQAWLHLRTLNRFVRPFVAPFLPQVKALMRMREMTSRKMAPLLEEIARGDDKGESSDTAGGDMIRWFQARYDTKPSARELARDQLLATFASIYNLSNALTYLIFDLASYPECIEPLRRELDEVLGDQKTIDKDHLQRLKKLDSFVRESQRHSPPSLANMPRVVTHPDGLRLPTGQYLPQGMRIMVRAHTLNMDPELYPDPTRFDAFRFSRLREAPGSEFKYQHVTTGTDNINFGHGVWACPGRFFASSQMKVVVAHILRNYDIKLPEGQPRPKQQHYGLAILPDATAEVVLKSRV</sequence>
<evidence type="ECO:0000256" key="5">
    <source>
        <dbReference type="ARBA" id="ARBA00023004"/>
    </source>
</evidence>